<evidence type="ECO:0000256" key="8">
    <source>
        <dbReference type="RuleBase" id="RU000609"/>
    </source>
</evidence>
<dbReference type="PANTHER" id="PTHR48408">
    <property type="match status" value="1"/>
</dbReference>
<evidence type="ECO:0000256" key="1">
    <source>
        <dbReference type="ARBA" id="ARBA00005765"/>
    </source>
</evidence>
<feature type="region of interest" description="Disordered" evidence="9">
    <location>
        <begin position="24"/>
        <end position="43"/>
    </location>
</feature>
<dbReference type="GO" id="GO:0046872">
    <property type="term" value="F:metal ion binding"/>
    <property type="evidence" value="ECO:0007669"/>
    <property type="project" value="UniProtKB-KW"/>
</dbReference>
<keyword evidence="4 8" id="KW-0479">Metal-binding</keyword>
<evidence type="ECO:0000256" key="9">
    <source>
        <dbReference type="SAM" id="MobiDB-lite"/>
    </source>
</evidence>
<keyword evidence="5 8" id="KW-0413">Isomerase</keyword>
<comment type="catalytic activity">
    <reaction evidence="7 8">
        <text>alpha-D-xylose = alpha-D-xylulofuranose</text>
        <dbReference type="Rhea" id="RHEA:22816"/>
        <dbReference type="ChEBI" id="CHEBI:28518"/>
        <dbReference type="ChEBI" id="CHEBI:188998"/>
        <dbReference type="EC" id="5.3.1.5"/>
    </reaction>
</comment>
<keyword evidence="12" id="KW-1185">Reference proteome</keyword>
<dbReference type="SUPFAM" id="SSF51658">
    <property type="entry name" value="Xylose isomerase-like"/>
    <property type="match status" value="1"/>
</dbReference>
<dbReference type="FunCoup" id="A0A2V0P8Y3">
    <property type="interactions" value="115"/>
</dbReference>
<evidence type="ECO:0000313" key="11">
    <source>
        <dbReference type="EMBL" id="GBF94320.1"/>
    </source>
</evidence>
<comment type="similarity">
    <text evidence="1 8">Belongs to the xylose isomerase family.</text>
</comment>
<evidence type="ECO:0000256" key="4">
    <source>
        <dbReference type="ARBA" id="ARBA00022723"/>
    </source>
</evidence>
<sequence length="497" mass="54863">MRAFIAILLALALAARSTRAAAPPAAKSAKEPAGSCPSGDGAACSDDKPNFKGEWYGEFFPGIPKIKYEGPDSTNPLAFRYYNADEVILGKKMKDWFRFSVAYWHTFRGDGSDPFGSATKNWSWEDPKLDPMQRAFRAMHANFEFLDKLGVEFWCFHDRDIAPEGATLEETNRNLDQVAEVALELQKGTPIRPLWVTAQLFKHPRYMHGAGSSPNASVFAYAAAQVKKCMDVAQLLGSSNYLFWGGREGYSSLLNTDMGMELDNLASFMKLAVDYNKRSGFKATMLLEPKPQEPTKHQYDWDVATTVSFLRKYGLEGEFKVNVECNHATLSGHSCEHELETARINGVLGNIDANTGDPQVGWDTDEFLTDPRECLLVALAVVRNGGLGVGGINFDAKLRRESTSPADLFYAHIAGMDGLARGLRSVARLIEDGRLDKLRAGRYASWTEKGGIGQRIRSGKATLEELEKWALSNPDPIADVASGSQELAGIYLDMAMR</sequence>
<dbReference type="GO" id="GO:0009045">
    <property type="term" value="F:xylose isomerase activity"/>
    <property type="evidence" value="ECO:0007669"/>
    <property type="project" value="UniProtKB-EC"/>
</dbReference>
<dbReference type="InterPro" id="IPR001998">
    <property type="entry name" value="Xylose_isomerase"/>
</dbReference>
<proteinExistence type="inferred from homology"/>
<keyword evidence="10" id="KW-0732">Signal</keyword>
<reference evidence="11 12" key="1">
    <citation type="journal article" date="2018" name="Sci. Rep.">
        <title>Raphidocelis subcapitata (=Pseudokirchneriella subcapitata) provides an insight into genome evolution and environmental adaptations in the Sphaeropleales.</title>
        <authorList>
            <person name="Suzuki S."/>
            <person name="Yamaguchi H."/>
            <person name="Nakajima N."/>
            <person name="Kawachi M."/>
        </authorList>
    </citation>
    <scope>NUCLEOTIDE SEQUENCE [LARGE SCALE GENOMIC DNA]</scope>
    <source>
        <strain evidence="11 12">NIES-35</strain>
    </source>
</reference>
<dbReference type="InterPro" id="IPR036237">
    <property type="entry name" value="Xyl_isomerase-like_sf"/>
</dbReference>
<accession>A0A2V0P8Y3</accession>
<dbReference type="Gene3D" id="3.20.20.150">
    <property type="entry name" value="Divalent-metal-dependent TIM barrel enzymes"/>
    <property type="match status" value="1"/>
</dbReference>
<comment type="caution">
    <text evidence="11">The sequence shown here is derived from an EMBL/GenBank/DDBJ whole genome shotgun (WGS) entry which is preliminary data.</text>
</comment>
<dbReference type="EMBL" id="BDRX01000050">
    <property type="protein sequence ID" value="GBF94320.1"/>
    <property type="molecule type" value="Genomic_DNA"/>
</dbReference>
<dbReference type="NCBIfam" id="NF003998">
    <property type="entry name" value="PRK05474.1"/>
    <property type="match status" value="1"/>
</dbReference>
<protein>
    <recommendedName>
        <fullName evidence="2 8">Xylose isomerase</fullName>
        <ecNumber evidence="2 8">5.3.1.5</ecNumber>
    </recommendedName>
</protein>
<gene>
    <name evidence="11" type="ORF">Rsub_06942</name>
</gene>
<dbReference type="Proteomes" id="UP000247498">
    <property type="component" value="Unassembled WGS sequence"/>
</dbReference>
<evidence type="ECO:0000313" key="12">
    <source>
        <dbReference type="Proteomes" id="UP000247498"/>
    </source>
</evidence>
<dbReference type="PROSITE" id="PS51415">
    <property type="entry name" value="XYLOSE_ISOMERASE"/>
    <property type="match status" value="1"/>
</dbReference>
<evidence type="ECO:0000256" key="6">
    <source>
        <dbReference type="ARBA" id="ARBA00023277"/>
    </source>
</evidence>
<name>A0A2V0P8Y3_9CHLO</name>
<dbReference type="GO" id="GO:0042732">
    <property type="term" value="P:D-xylose metabolic process"/>
    <property type="evidence" value="ECO:0007669"/>
    <property type="project" value="UniProtKB-KW"/>
</dbReference>
<keyword evidence="3 8" id="KW-0859">Xylose metabolism</keyword>
<dbReference type="NCBIfam" id="TIGR02630">
    <property type="entry name" value="xylose_isom_A"/>
    <property type="match status" value="1"/>
</dbReference>
<dbReference type="PANTHER" id="PTHR48408:SF1">
    <property type="entry name" value="XYLOSE ISOMERASE"/>
    <property type="match status" value="1"/>
</dbReference>
<dbReference type="HAMAP" id="MF_00455">
    <property type="entry name" value="Xylose_isom_A"/>
    <property type="match status" value="1"/>
</dbReference>
<dbReference type="PRINTS" id="PR00688">
    <property type="entry name" value="XYLOSISMRASE"/>
</dbReference>
<evidence type="ECO:0000256" key="5">
    <source>
        <dbReference type="ARBA" id="ARBA00023235"/>
    </source>
</evidence>
<evidence type="ECO:0000256" key="10">
    <source>
        <dbReference type="SAM" id="SignalP"/>
    </source>
</evidence>
<dbReference type="EC" id="5.3.1.5" evidence="2 8"/>
<evidence type="ECO:0000256" key="2">
    <source>
        <dbReference type="ARBA" id="ARBA00011958"/>
    </source>
</evidence>
<dbReference type="InParanoid" id="A0A2V0P8Y3"/>
<evidence type="ECO:0000256" key="3">
    <source>
        <dbReference type="ARBA" id="ARBA00022629"/>
    </source>
</evidence>
<dbReference type="AlphaFoldDB" id="A0A2V0P8Y3"/>
<keyword evidence="6 8" id="KW-0119">Carbohydrate metabolism</keyword>
<evidence type="ECO:0000256" key="7">
    <source>
        <dbReference type="ARBA" id="ARBA00033659"/>
    </source>
</evidence>
<dbReference type="OrthoDB" id="1730074at2759"/>
<feature type="signal peptide" evidence="10">
    <location>
        <begin position="1"/>
        <end position="20"/>
    </location>
</feature>
<dbReference type="STRING" id="307507.A0A2V0P8Y3"/>
<feature type="chain" id="PRO_5015892511" description="Xylose isomerase" evidence="10">
    <location>
        <begin position="21"/>
        <end position="497"/>
    </location>
</feature>
<organism evidence="11 12">
    <name type="scientific">Raphidocelis subcapitata</name>
    <dbReference type="NCBI Taxonomy" id="307507"/>
    <lineage>
        <taxon>Eukaryota</taxon>
        <taxon>Viridiplantae</taxon>
        <taxon>Chlorophyta</taxon>
        <taxon>core chlorophytes</taxon>
        <taxon>Chlorophyceae</taxon>
        <taxon>CS clade</taxon>
        <taxon>Sphaeropleales</taxon>
        <taxon>Selenastraceae</taxon>
        <taxon>Raphidocelis</taxon>
    </lineage>
</organism>
<dbReference type="InterPro" id="IPR013452">
    <property type="entry name" value="Xylose_isom_bac"/>
</dbReference>